<dbReference type="RefSeq" id="WP_085086662.1">
    <property type="nucleotide sequence ID" value="NZ_FXAK01000005.1"/>
</dbReference>
<accession>A0A1X7FA06</accession>
<dbReference type="OrthoDB" id="7210750at2"/>
<gene>
    <name evidence="2" type="ORF">SAMN02982917_2411</name>
</gene>
<evidence type="ECO:0000256" key="1">
    <source>
        <dbReference type="SAM" id="MobiDB-lite"/>
    </source>
</evidence>
<feature type="compositionally biased region" description="Basic and acidic residues" evidence="1">
    <location>
        <begin position="1"/>
        <end position="17"/>
    </location>
</feature>
<name>A0A1X7FA06_9PROT</name>
<evidence type="ECO:0000313" key="2">
    <source>
        <dbReference type="EMBL" id="SMF48823.1"/>
    </source>
</evidence>
<evidence type="ECO:0000313" key="3">
    <source>
        <dbReference type="Proteomes" id="UP000192936"/>
    </source>
</evidence>
<protein>
    <submittedName>
        <fullName evidence="2">Uncharacterized protein</fullName>
    </submittedName>
</protein>
<proteinExistence type="predicted"/>
<sequence length="77" mass="8146">MSASKHDKTDKPTDADLKNNPQIGGTKGARAAGMSADDMDLAQGESTFEGDVENQTNNKGGVDKPFRDTAPLKPRQA</sequence>
<dbReference type="Proteomes" id="UP000192936">
    <property type="component" value="Unassembled WGS sequence"/>
</dbReference>
<dbReference type="AlphaFoldDB" id="A0A1X7FA06"/>
<organism evidence="2 3">
    <name type="scientific">Azospirillum oryzae</name>
    <dbReference type="NCBI Taxonomy" id="286727"/>
    <lineage>
        <taxon>Bacteria</taxon>
        <taxon>Pseudomonadati</taxon>
        <taxon>Pseudomonadota</taxon>
        <taxon>Alphaproteobacteria</taxon>
        <taxon>Rhodospirillales</taxon>
        <taxon>Azospirillaceae</taxon>
        <taxon>Azospirillum</taxon>
    </lineage>
</organism>
<dbReference type="EMBL" id="FXAK01000005">
    <property type="protein sequence ID" value="SMF48823.1"/>
    <property type="molecule type" value="Genomic_DNA"/>
</dbReference>
<feature type="region of interest" description="Disordered" evidence="1">
    <location>
        <begin position="1"/>
        <end position="77"/>
    </location>
</feature>
<reference evidence="2 3" key="1">
    <citation type="submission" date="2017-04" db="EMBL/GenBank/DDBJ databases">
        <authorList>
            <person name="Afonso C.L."/>
            <person name="Miller P.J."/>
            <person name="Scott M.A."/>
            <person name="Spackman E."/>
            <person name="Goraichik I."/>
            <person name="Dimitrov K.M."/>
            <person name="Suarez D.L."/>
            <person name="Swayne D.E."/>
        </authorList>
    </citation>
    <scope>NUCLEOTIDE SEQUENCE [LARGE SCALE GENOMIC DNA]</scope>
    <source>
        <strain evidence="2 3">A2P</strain>
    </source>
</reference>